<reference evidence="2 3" key="1">
    <citation type="submission" date="2016-01" db="EMBL/GenBank/DDBJ databases">
        <title>Investigation of taxonomic status of Bacillus aminovorans.</title>
        <authorList>
            <person name="Verma A."/>
            <person name="Pal Y."/>
            <person name="Krishnamurthi S."/>
        </authorList>
    </citation>
    <scope>NUCLEOTIDE SEQUENCE [LARGE SCALE GENOMIC DNA]</scope>
    <source>
        <strain evidence="2 3">DSM 4337</strain>
    </source>
</reference>
<dbReference type="RefSeq" id="WP_063974513.1">
    <property type="nucleotide sequence ID" value="NZ_LQWZ01000007.1"/>
</dbReference>
<gene>
    <name evidence="2" type="ORF">AWH48_16925</name>
</gene>
<protein>
    <submittedName>
        <fullName evidence="2">Uncharacterized protein</fullName>
    </submittedName>
</protein>
<accession>A0A177KZ93</accession>
<feature type="compositionally biased region" description="Acidic residues" evidence="1">
    <location>
        <begin position="86"/>
        <end position="95"/>
    </location>
</feature>
<dbReference type="OrthoDB" id="2428193at2"/>
<proteinExistence type="predicted"/>
<evidence type="ECO:0000313" key="3">
    <source>
        <dbReference type="Proteomes" id="UP000077271"/>
    </source>
</evidence>
<comment type="caution">
    <text evidence="2">The sequence shown here is derived from an EMBL/GenBank/DDBJ whole genome shotgun (WGS) entry which is preliminary data.</text>
</comment>
<organism evidence="2 3">
    <name type="scientific">Domibacillus aminovorans</name>
    <dbReference type="NCBI Taxonomy" id="29332"/>
    <lineage>
        <taxon>Bacteria</taxon>
        <taxon>Bacillati</taxon>
        <taxon>Bacillota</taxon>
        <taxon>Bacilli</taxon>
        <taxon>Bacillales</taxon>
        <taxon>Bacillaceae</taxon>
        <taxon>Domibacillus</taxon>
    </lineage>
</organism>
<sequence>MLLNENYTLGVIKEVGDRHVVLDVEGKEVNRALSEEEATQLHTYVLEQTNLLIPINKETNELFMELGSGEQWNELEMQELQGASDPLDEDHDSKA</sequence>
<dbReference type="EMBL" id="LQWZ01000007">
    <property type="protein sequence ID" value="OAH58680.1"/>
    <property type="molecule type" value="Genomic_DNA"/>
</dbReference>
<evidence type="ECO:0000256" key="1">
    <source>
        <dbReference type="SAM" id="MobiDB-lite"/>
    </source>
</evidence>
<dbReference type="AlphaFoldDB" id="A0A177KZ93"/>
<dbReference type="Proteomes" id="UP000077271">
    <property type="component" value="Unassembled WGS sequence"/>
</dbReference>
<name>A0A177KZ93_9BACI</name>
<evidence type="ECO:0000313" key="2">
    <source>
        <dbReference type="EMBL" id="OAH58680.1"/>
    </source>
</evidence>
<feature type="region of interest" description="Disordered" evidence="1">
    <location>
        <begin position="74"/>
        <end position="95"/>
    </location>
</feature>